<feature type="domain" description="UspA" evidence="2">
    <location>
        <begin position="163"/>
        <end position="286"/>
    </location>
</feature>
<evidence type="ECO:0000256" key="1">
    <source>
        <dbReference type="ARBA" id="ARBA00008791"/>
    </source>
</evidence>
<dbReference type="PANTHER" id="PTHR46268:SF15">
    <property type="entry name" value="UNIVERSAL STRESS PROTEIN HP_0031"/>
    <property type="match status" value="1"/>
</dbReference>
<organism evidence="3 4">
    <name type="scientific">Telmatospirillum siberiense</name>
    <dbReference type="NCBI Taxonomy" id="382514"/>
    <lineage>
        <taxon>Bacteria</taxon>
        <taxon>Pseudomonadati</taxon>
        <taxon>Pseudomonadota</taxon>
        <taxon>Alphaproteobacteria</taxon>
        <taxon>Rhodospirillales</taxon>
        <taxon>Rhodospirillaceae</taxon>
        <taxon>Telmatospirillum</taxon>
    </lineage>
</organism>
<keyword evidence="4" id="KW-1185">Reference proteome</keyword>
<dbReference type="CDD" id="cd00293">
    <property type="entry name" value="USP-like"/>
    <property type="match status" value="1"/>
</dbReference>
<evidence type="ECO:0000259" key="2">
    <source>
        <dbReference type="Pfam" id="PF00582"/>
    </source>
</evidence>
<evidence type="ECO:0000313" key="4">
    <source>
        <dbReference type="Proteomes" id="UP000233293"/>
    </source>
</evidence>
<name>A0A2N3PZB2_9PROT</name>
<dbReference type="InterPro" id="IPR006015">
    <property type="entry name" value="Universal_stress_UspA"/>
</dbReference>
<proteinExistence type="inferred from homology"/>
<dbReference type="OrthoDB" id="9804721at2"/>
<gene>
    <name evidence="3" type="ORF">CWS72_03760</name>
</gene>
<dbReference type="PRINTS" id="PR01438">
    <property type="entry name" value="UNVRSLSTRESS"/>
</dbReference>
<protein>
    <submittedName>
        <fullName evidence="3">Universal stress protein UspA</fullName>
    </submittedName>
</protein>
<accession>A0A2N3PZB2</accession>
<sequence length="286" mass="31159">MNDTPTNWRHISVFLDDTPQSGKIGTEAAILAQRFKAHLIGIHSIAGSPGEYAADCFALGKKAIDNIIQRRRAAEEEQALAVGRRFAALSAKYDISTEFRVIWSGRAEEEALVNSLHCDLVILGHPKPYGLPESWTAERLLIASGVPMLMIPAEWQGETLGNRVLVAWNASREARRAIADAMPLLRTAQSVTVLVVDAAKEPDKFGDEPGSDIATYLSRHGVHVEVERKDSHGKPVATIIEAEAKARQADLVVIGAYSHARSAEILFGGVTRAMLTRMPVPVLVSR</sequence>
<dbReference type="Gene3D" id="3.40.50.12370">
    <property type="match status" value="1"/>
</dbReference>
<dbReference type="Proteomes" id="UP000233293">
    <property type="component" value="Unassembled WGS sequence"/>
</dbReference>
<dbReference type="SUPFAM" id="SSF52402">
    <property type="entry name" value="Adenine nucleotide alpha hydrolases-like"/>
    <property type="match status" value="2"/>
</dbReference>
<reference evidence="4" key="1">
    <citation type="submission" date="2017-12" db="EMBL/GenBank/DDBJ databases">
        <title>Draft genome sequence of Telmatospirillum siberiense 26-4b1T, an acidotolerant peatland alphaproteobacterium potentially involved in sulfur cycling.</title>
        <authorList>
            <person name="Hausmann B."/>
            <person name="Pjevac P."/>
            <person name="Schreck K."/>
            <person name="Herbold C.W."/>
            <person name="Daims H."/>
            <person name="Wagner M."/>
            <person name="Pester M."/>
            <person name="Loy A."/>
        </authorList>
    </citation>
    <scope>NUCLEOTIDE SEQUENCE [LARGE SCALE GENOMIC DNA]</scope>
    <source>
        <strain evidence="4">26-4b1</strain>
    </source>
</reference>
<evidence type="ECO:0000313" key="3">
    <source>
        <dbReference type="EMBL" id="PKU25701.1"/>
    </source>
</evidence>
<dbReference type="EMBL" id="PIUM01000003">
    <property type="protein sequence ID" value="PKU25701.1"/>
    <property type="molecule type" value="Genomic_DNA"/>
</dbReference>
<dbReference type="AlphaFoldDB" id="A0A2N3PZB2"/>
<comment type="similarity">
    <text evidence="1">Belongs to the universal stress protein A family.</text>
</comment>
<comment type="caution">
    <text evidence="3">The sequence shown here is derived from an EMBL/GenBank/DDBJ whole genome shotgun (WGS) entry which is preliminary data.</text>
</comment>
<dbReference type="RefSeq" id="WP_101249245.1">
    <property type="nucleotide sequence ID" value="NZ_PIUM01000003.1"/>
</dbReference>
<dbReference type="InterPro" id="IPR006016">
    <property type="entry name" value="UspA"/>
</dbReference>
<dbReference type="PANTHER" id="PTHR46268">
    <property type="entry name" value="STRESS RESPONSE PROTEIN NHAX"/>
    <property type="match status" value="1"/>
</dbReference>
<dbReference type="Pfam" id="PF00582">
    <property type="entry name" value="Usp"/>
    <property type="match status" value="1"/>
</dbReference>